<dbReference type="EMBL" id="NCEQ01000003">
    <property type="protein sequence ID" value="OYX58156.1"/>
    <property type="molecule type" value="Genomic_DNA"/>
</dbReference>
<proteinExistence type="predicted"/>
<organism evidence="2 3">
    <name type="scientific">Brevundimonas subvibrioides</name>
    <dbReference type="NCBI Taxonomy" id="74313"/>
    <lineage>
        <taxon>Bacteria</taxon>
        <taxon>Pseudomonadati</taxon>
        <taxon>Pseudomonadota</taxon>
        <taxon>Alphaproteobacteria</taxon>
        <taxon>Caulobacterales</taxon>
        <taxon>Caulobacteraceae</taxon>
        <taxon>Brevundimonas</taxon>
    </lineage>
</organism>
<dbReference type="Proteomes" id="UP000216147">
    <property type="component" value="Unassembled WGS sequence"/>
</dbReference>
<feature type="region of interest" description="Disordered" evidence="1">
    <location>
        <begin position="42"/>
        <end position="76"/>
    </location>
</feature>
<dbReference type="AlphaFoldDB" id="A0A258HMQ1"/>
<protein>
    <submittedName>
        <fullName evidence="2">Uncharacterized protein</fullName>
    </submittedName>
</protein>
<evidence type="ECO:0000256" key="1">
    <source>
        <dbReference type="SAM" id="MobiDB-lite"/>
    </source>
</evidence>
<feature type="compositionally biased region" description="Low complexity" evidence="1">
    <location>
        <begin position="42"/>
        <end position="57"/>
    </location>
</feature>
<evidence type="ECO:0000313" key="2">
    <source>
        <dbReference type="EMBL" id="OYX58156.1"/>
    </source>
</evidence>
<reference evidence="2 3" key="1">
    <citation type="submission" date="2017-03" db="EMBL/GenBank/DDBJ databases">
        <title>Lifting the veil on microbial sulfur biogeochemistry in mining wastewaters.</title>
        <authorList>
            <person name="Kantor R.S."/>
            <person name="Colenbrander Nelson T."/>
            <person name="Marshall S."/>
            <person name="Bennett D."/>
            <person name="Apte S."/>
            <person name="Camacho D."/>
            <person name="Thomas B.C."/>
            <person name="Warren L.A."/>
            <person name="Banfield J.F."/>
        </authorList>
    </citation>
    <scope>NUCLEOTIDE SEQUENCE [LARGE SCALE GENOMIC DNA]</scope>
    <source>
        <strain evidence="2">32-68-21</strain>
    </source>
</reference>
<sequence length="76" mass="8005">MSAIRPDIPQTLPATSPAGPSAQAKAAQAAFFRAALNEVQAAQTRPQAAQTLQTAQTSEPDSPRLPRLGQLLDIRV</sequence>
<name>A0A258HMQ1_9CAUL</name>
<accession>A0A258HMQ1</accession>
<comment type="caution">
    <text evidence="2">The sequence shown here is derived from an EMBL/GenBank/DDBJ whole genome shotgun (WGS) entry which is preliminary data.</text>
</comment>
<evidence type="ECO:0000313" key="3">
    <source>
        <dbReference type="Proteomes" id="UP000216147"/>
    </source>
</evidence>
<feature type="region of interest" description="Disordered" evidence="1">
    <location>
        <begin position="1"/>
        <end position="23"/>
    </location>
</feature>
<gene>
    <name evidence="2" type="ORF">B7Y86_03890</name>
</gene>